<sequence length="111" mass="12555">MTTGRDRLAGQQAELLTALLAGGPSPPGFDENRVHVERKLLRAKRRRVVGYLRPDLPEALGDRFAALFGAYADERPKFAGTRAREDADAFAAWLVERGELPKPRRWNPFRR</sequence>
<name>A0ABP5BIH5_9PSEU</name>
<dbReference type="Proteomes" id="UP001501116">
    <property type="component" value="Unassembled WGS sequence"/>
</dbReference>
<dbReference type="RefSeq" id="WP_344413995.1">
    <property type="nucleotide sequence ID" value="NZ_BAAANN010000003.1"/>
</dbReference>
<keyword evidence="3" id="KW-1185">Reference proteome</keyword>
<evidence type="ECO:0000313" key="3">
    <source>
        <dbReference type="Proteomes" id="UP001501116"/>
    </source>
</evidence>
<feature type="domain" description="SCO6045-like C-terminal" evidence="1">
    <location>
        <begin position="9"/>
        <end position="95"/>
    </location>
</feature>
<evidence type="ECO:0000313" key="2">
    <source>
        <dbReference type="EMBL" id="GAA1944734.1"/>
    </source>
</evidence>
<dbReference type="EMBL" id="BAAANN010000003">
    <property type="protein sequence ID" value="GAA1944734.1"/>
    <property type="molecule type" value="Genomic_DNA"/>
</dbReference>
<comment type="caution">
    <text evidence="2">The sequence shown here is derived from an EMBL/GenBank/DDBJ whole genome shotgun (WGS) entry which is preliminary data.</text>
</comment>
<proteinExistence type="predicted"/>
<organism evidence="2 3">
    <name type="scientific">Amycolatopsis minnesotensis</name>
    <dbReference type="NCBI Taxonomy" id="337894"/>
    <lineage>
        <taxon>Bacteria</taxon>
        <taxon>Bacillati</taxon>
        <taxon>Actinomycetota</taxon>
        <taxon>Actinomycetes</taxon>
        <taxon>Pseudonocardiales</taxon>
        <taxon>Pseudonocardiaceae</taxon>
        <taxon>Amycolatopsis</taxon>
    </lineage>
</organism>
<protein>
    <recommendedName>
        <fullName evidence="1">SCO6045-like C-terminal domain-containing protein</fullName>
    </recommendedName>
</protein>
<reference evidence="3" key="1">
    <citation type="journal article" date="2019" name="Int. J. Syst. Evol. Microbiol.">
        <title>The Global Catalogue of Microorganisms (GCM) 10K type strain sequencing project: providing services to taxonomists for standard genome sequencing and annotation.</title>
        <authorList>
            <consortium name="The Broad Institute Genomics Platform"/>
            <consortium name="The Broad Institute Genome Sequencing Center for Infectious Disease"/>
            <person name="Wu L."/>
            <person name="Ma J."/>
        </authorList>
    </citation>
    <scope>NUCLEOTIDE SEQUENCE [LARGE SCALE GENOMIC DNA]</scope>
    <source>
        <strain evidence="3">JCM 14545</strain>
    </source>
</reference>
<accession>A0ABP5BIH5</accession>
<dbReference type="InterPro" id="IPR058711">
    <property type="entry name" value="SCO6045-like_C"/>
</dbReference>
<evidence type="ECO:0000259" key="1">
    <source>
        <dbReference type="Pfam" id="PF26136"/>
    </source>
</evidence>
<gene>
    <name evidence="2" type="ORF">GCM10009754_10550</name>
</gene>
<dbReference type="Pfam" id="PF26136">
    <property type="entry name" value="SCO6045_C"/>
    <property type="match status" value="1"/>
</dbReference>